<accession>A0AC35F9B1</accession>
<reference evidence="2" key="1">
    <citation type="submission" date="2022-11" db="UniProtKB">
        <authorList>
            <consortium name="WormBaseParasite"/>
        </authorList>
    </citation>
    <scope>IDENTIFICATION</scope>
</reference>
<dbReference type="WBParaSite" id="PS1159_v2.g1509.t1">
    <property type="protein sequence ID" value="PS1159_v2.g1509.t1"/>
    <property type="gene ID" value="PS1159_v2.g1509"/>
</dbReference>
<sequence>MSAADFGRLIHLAKKREREKEDSERQKAKLEEECKRVQQEISEKFTSNAEEKNDEVVVDTQGGLVTLGEMKQKNLKSFHAGDDVITGKKGEADRKEKEMKKEREKKVIQKRILSFNPDEDDEDEEPIIIPKKRLGMDPSVDTSFLPDRERELETIKKKEELVKEWRELQDKEKNDQINIAYCYWDGSAHRKDMKVKKGDTITQFITHALEVLRKEFSELKVVSSDNIMFIKEDLIIPHFYTFLDFVATRMMGKTGPLWIFDAIGEIRLRQDAALDAGEPHPVKLVLRSWYEKNKHIYPASRWEAFVPKKEYRRTCDDLTDI</sequence>
<protein>
    <submittedName>
        <fullName evidence="2">Protein FAM50 homolog</fullName>
    </submittedName>
</protein>
<proteinExistence type="predicted"/>
<evidence type="ECO:0000313" key="2">
    <source>
        <dbReference type="WBParaSite" id="PS1159_v2.g1509.t1"/>
    </source>
</evidence>
<organism evidence="1 2">
    <name type="scientific">Panagrolaimus sp. PS1159</name>
    <dbReference type="NCBI Taxonomy" id="55785"/>
    <lineage>
        <taxon>Eukaryota</taxon>
        <taxon>Metazoa</taxon>
        <taxon>Ecdysozoa</taxon>
        <taxon>Nematoda</taxon>
        <taxon>Chromadorea</taxon>
        <taxon>Rhabditida</taxon>
        <taxon>Tylenchina</taxon>
        <taxon>Panagrolaimomorpha</taxon>
        <taxon>Panagrolaimoidea</taxon>
        <taxon>Panagrolaimidae</taxon>
        <taxon>Panagrolaimus</taxon>
    </lineage>
</organism>
<name>A0AC35F9B1_9BILA</name>
<dbReference type="Proteomes" id="UP000887580">
    <property type="component" value="Unplaced"/>
</dbReference>
<evidence type="ECO:0000313" key="1">
    <source>
        <dbReference type="Proteomes" id="UP000887580"/>
    </source>
</evidence>